<proteinExistence type="predicted"/>
<protein>
    <submittedName>
        <fullName evidence="1">Uncharacterized protein</fullName>
    </submittedName>
</protein>
<sequence length="120" mass="13126">MGSGPRAQVHGGEAVPGVSGLEYWKNVSYRGACTLWINAVQIAMGLGLISRVLKKLILTILLVLVLPLPRSGFPGSGRSLLFQARWRPSGWWCVLGITRGQLKCKLELLNGRSWGWRGQG</sequence>
<evidence type="ECO:0000313" key="2">
    <source>
        <dbReference type="Proteomes" id="UP001162501"/>
    </source>
</evidence>
<organism evidence="1 2">
    <name type="scientific">Rangifer tarandus platyrhynchus</name>
    <name type="common">Svalbard reindeer</name>
    <dbReference type="NCBI Taxonomy" id="3082113"/>
    <lineage>
        <taxon>Eukaryota</taxon>
        <taxon>Metazoa</taxon>
        <taxon>Chordata</taxon>
        <taxon>Craniata</taxon>
        <taxon>Vertebrata</taxon>
        <taxon>Euteleostomi</taxon>
        <taxon>Mammalia</taxon>
        <taxon>Eutheria</taxon>
        <taxon>Laurasiatheria</taxon>
        <taxon>Artiodactyla</taxon>
        <taxon>Ruminantia</taxon>
        <taxon>Pecora</taxon>
        <taxon>Cervidae</taxon>
        <taxon>Odocoileinae</taxon>
        <taxon>Rangifer</taxon>
    </lineage>
</organism>
<accession>A0AC59YX31</accession>
<name>A0AC59YX31_RANTA</name>
<dbReference type="EMBL" id="OX596105">
    <property type="protein sequence ID" value="CAN0051208.1"/>
    <property type="molecule type" value="Genomic_DNA"/>
</dbReference>
<reference evidence="1" key="1">
    <citation type="submission" date="2023-05" db="EMBL/GenBank/DDBJ databases">
        <authorList>
            <consortium name="ELIXIR-Norway"/>
        </authorList>
    </citation>
    <scope>NUCLEOTIDE SEQUENCE</scope>
</reference>
<dbReference type="Proteomes" id="UP001162501">
    <property type="component" value="Chromosome 21"/>
</dbReference>
<reference evidence="1" key="2">
    <citation type="submission" date="2025-03" db="EMBL/GenBank/DDBJ databases">
        <authorList>
            <consortium name="ELIXIR-Norway"/>
            <consortium name="Elixir Norway"/>
        </authorList>
    </citation>
    <scope>NUCLEOTIDE SEQUENCE</scope>
</reference>
<evidence type="ECO:0000313" key="1">
    <source>
        <dbReference type="EMBL" id="CAN0051208.1"/>
    </source>
</evidence>
<gene>
    <name evidence="1" type="ORF">MRATA1EN22A_LOCUS11292</name>
</gene>